<comment type="similarity">
    <text evidence="4 16">Belongs to the CDP-alcohol phosphatidyltransferase class-I family.</text>
</comment>
<evidence type="ECO:0000256" key="10">
    <source>
        <dbReference type="ARBA" id="ARBA00022989"/>
    </source>
</evidence>
<keyword evidence="9 17" id="KW-0812">Transmembrane</keyword>
<dbReference type="PROSITE" id="PS00379">
    <property type="entry name" value="CDP_ALCOHOL_P_TRANSF"/>
    <property type="match status" value="1"/>
</dbReference>
<protein>
    <recommendedName>
        <fullName evidence="6">CDP-diacylglycerol--glycerol-3-phosphate 3-phosphatidyltransferase</fullName>
        <ecNumber evidence="5">2.7.8.5</ecNumber>
    </recommendedName>
</protein>
<evidence type="ECO:0000313" key="19">
    <source>
        <dbReference type="Proteomes" id="UP001597101"/>
    </source>
</evidence>
<keyword evidence="7" id="KW-0444">Lipid biosynthesis</keyword>
<evidence type="ECO:0000256" key="8">
    <source>
        <dbReference type="ARBA" id="ARBA00022679"/>
    </source>
</evidence>
<organism evidence="18 19">
    <name type="scientific">Pseudahrensia aquimaris</name>
    <dbReference type="NCBI Taxonomy" id="744461"/>
    <lineage>
        <taxon>Bacteria</taxon>
        <taxon>Pseudomonadati</taxon>
        <taxon>Pseudomonadota</taxon>
        <taxon>Alphaproteobacteria</taxon>
        <taxon>Hyphomicrobiales</taxon>
        <taxon>Ahrensiaceae</taxon>
        <taxon>Pseudahrensia</taxon>
    </lineage>
</organism>
<feature type="transmembrane region" description="Helical" evidence="17">
    <location>
        <begin position="96"/>
        <end position="119"/>
    </location>
</feature>
<evidence type="ECO:0000256" key="14">
    <source>
        <dbReference type="ARBA" id="ARBA00023264"/>
    </source>
</evidence>
<evidence type="ECO:0000256" key="16">
    <source>
        <dbReference type="RuleBase" id="RU003750"/>
    </source>
</evidence>
<dbReference type="Gene3D" id="1.20.120.1760">
    <property type="match status" value="1"/>
</dbReference>
<evidence type="ECO:0000256" key="17">
    <source>
        <dbReference type="SAM" id="Phobius"/>
    </source>
</evidence>
<dbReference type="InterPro" id="IPR043130">
    <property type="entry name" value="CDP-OH_PTrfase_TM_dom"/>
</dbReference>
<evidence type="ECO:0000256" key="4">
    <source>
        <dbReference type="ARBA" id="ARBA00010441"/>
    </source>
</evidence>
<keyword evidence="11" id="KW-0443">Lipid metabolism</keyword>
<dbReference type="PANTHER" id="PTHR14269:SF62">
    <property type="entry name" value="CDP-DIACYLGLYCEROL--GLYCEROL-3-PHOSPHATE 3-PHOSPHATIDYLTRANSFERASE 1, CHLOROPLASTIC"/>
    <property type="match status" value="1"/>
</dbReference>
<keyword evidence="8 16" id="KW-0808">Transferase</keyword>
<evidence type="ECO:0000256" key="5">
    <source>
        <dbReference type="ARBA" id="ARBA00013170"/>
    </source>
</evidence>
<evidence type="ECO:0000256" key="11">
    <source>
        <dbReference type="ARBA" id="ARBA00023098"/>
    </source>
</evidence>
<evidence type="ECO:0000256" key="15">
    <source>
        <dbReference type="ARBA" id="ARBA00048586"/>
    </source>
</evidence>
<evidence type="ECO:0000256" key="9">
    <source>
        <dbReference type="ARBA" id="ARBA00022692"/>
    </source>
</evidence>
<feature type="transmembrane region" description="Helical" evidence="17">
    <location>
        <begin position="68"/>
        <end position="89"/>
    </location>
</feature>
<dbReference type="GO" id="GO:0016740">
    <property type="term" value="F:transferase activity"/>
    <property type="evidence" value="ECO:0007669"/>
    <property type="project" value="UniProtKB-KW"/>
</dbReference>
<keyword evidence="12 17" id="KW-0472">Membrane</keyword>
<dbReference type="RefSeq" id="WP_377211502.1">
    <property type="nucleotide sequence ID" value="NZ_JBHTJV010000003.1"/>
</dbReference>
<comment type="subcellular location">
    <subcellularLocation>
        <location evidence="1">Membrane</location>
        <topology evidence="1">Multi-pass membrane protein</topology>
    </subcellularLocation>
</comment>
<keyword evidence="14" id="KW-1208">Phospholipid metabolism</keyword>
<feature type="transmembrane region" description="Helical" evidence="17">
    <location>
        <begin position="125"/>
        <end position="154"/>
    </location>
</feature>
<accession>A0ABW3FB20</accession>
<comment type="pathway">
    <text evidence="2">Phospholipid metabolism; phosphatidylglycerol biosynthesis; phosphatidylglycerol from CDP-diacylglycerol: step 1/2.</text>
</comment>
<name>A0ABW3FB20_9HYPH</name>
<dbReference type="EMBL" id="JBHTJV010000003">
    <property type="protein sequence ID" value="MFD0915654.1"/>
    <property type="molecule type" value="Genomic_DNA"/>
</dbReference>
<dbReference type="InterPro" id="IPR004570">
    <property type="entry name" value="Phosphatidylglycerol_P_synth"/>
</dbReference>
<reference evidence="19" key="1">
    <citation type="journal article" date="2019" name="Int. J. Syst. Evol. Microbiol.">
        <title>The Global Catalogue of Microorganisms (GCM) 10K type strain sequencing project: providing services to taxonomists for standard genome sequencing and annotation.</title>
        <authorList>
            <consortium name="The Broad Institute Genomics Platform"/>
            <consortium name="The Broad Institute Genome Sequencing Center for Infectious Disease"/>
            <person name="Wu L."/>
            <person name="Ma J."/>
        </authorList>
    </citation>
    <scope>NUCLEOTIDE SEQUENCE [LARGE SCALE GENOMIC DNA]</scope>
    <source>
        <strain evidence="19">CCUG 60023</strain>
    </source>
</reference>
<keyword evidence="13" id="KW-0594">Phospholipid biosynthesis</keyword>
<keyword evidence="19" id="KW-1185">Reference proteome</keyword>
<sequence length="197" mass="21058">MTIANIITFARLGLVPMIVWAMIADNMLLAFVLFLIAGVSDAVDGFIARNFNQQSELGTILDPLADKMMLVSVFIVLGYLGHIPLWLTILVVSRDVLIVFGIVVCFMLNRPVTIAPIWISKANTTVQIVLACFELGLLAFALSLPVAAAVLVWITGALTVGSAAAYTVQGVQHLAGAAAPMSADEFDSRASRREPGE</sequence>
<proteinExistence type="inferred from homology"/>
<keyword evidence="10 17" id="KW-1133">Transmembrane helix</keyword>
<evidence type="ECO:0000256" key="2">
    <source>
        <dbReference type="ARBA" id="ARBA00005042"/>
    </source>
</evidence>
<comment type="catalytic activity">
    <reaction evidence="15">
        <text>a CDP-1,2-diacyl-sn-glycerol + sn-glycerol 3-phosphate = a 1,2-diacyl-sn-glycero-3-phospho-(1'-sn-glycero-3'-phosphate) + CMP + H(+)</text>
        <dbReference type="Rhea" id="RHEA:12593"/>
        <dbReference type="ChEBI" id="CHEBI:15378"/>
        <dbReference type="ChEBI" id="CHEBI:57597"/>
        <dbReference type="ChEBI" id="CHEBI:58332"/>
        <dbReference type="ChEBI" id="CHEBI:60110"/>
        <dbReference type="ChEBI" id="CHEBI:60377"/>
        <dbReference type="EC" id="2.7.8.5"/>
    </reaction>
</comment>
<dbReference type="EC" id="2.7.8.5" evidence="5"/>
<dbReference type="PIRSF" id="PIRSF000847">
    <property type="entry name" value="Phos_ph_gly_syn"/>
    <property type="match status" value="1"/>
</dbReference>
<gene>
    <name evidence="18" type="ORF">ACFQ14_04480</name>
</gene>
<evidence type="ECO:0000313" key="18">
    <source>
        <dbReference type="EMBL" id="MFD0915654.1"/>
    </source>
</evidence>
<evidence type="ECO:0000256" key="7">
    <source>
        <dbReference type="ARBA" id="ARBA00022516"/>
    </source>
</evidence>
<evidence type="ECO:0000256" key="1">
    <source>
        <dbReference type="ARBA" id="ARBA00004141"/>
    </source>
</evidence>
<evidence type="ECO:0000256" key="6">
    <source>
        <dbReference type="ARBA" id="ARBA00014944"/>
    </source>
</evidence>
<evidence type="ECO:0000256" key="13">
    <source>
        <dbReference type="ARBA" id="ARBA00023209"/>
    </source>
</evidence>
<evidence type="ECO:0000256" key="3">
    <source>
        <dbReference type="ARBA" id="ARBA00005189"/>
    </source>
</evidence>
<evidence type="ECO:0000256" key="12">
    <source>
        <dbReference type="ARBA" id="ARBA00023136"/>
    </source>
</evidence>
<dbReference type="InterPro" id="IPR000462">
    <property type="entry name" value="CDP-OH_P_trans"/>
</dbReference>
<dbReference type="InterPro" id="IPR048254">
    <property type="entry name" value="CDP_ALCOHOL_P_TRANSF_CS"/>
</dbReference>
<comment type="caution">
    <text evidence="18">The sequence shown here is derived from an EMBL/GenBank/DDBJ whole genome shotgun (WGS) entry which is preliminary data.</text>
</comment>
<dbReference type="PANTHER" id="PTHR14269">
    <property type="entry name" value="CDP-DIACYLGLYCEROL--GLYCEROL-3-PHOSPHATE 3-PHOSPHATIDYLTRANSFERASE-RELATED"/>
    <property type="match status" value="1"/>
</dbReference>
<feature type="transmembrane region" description="Helical" evidence="17">
    <location>
        <begin position="6"/>
        <end position="23"/>
    </location>
</feature>
<dbReference type="InterPro" id="IPR050324">
    <property type="entry name" value="CDP-alcohol_PTase-I"/>
</dbReference>
<dbReference type="Proteomes" id="UP001597101">
    <property type="component" value="Unassembled WGS sequence"/>
</dbReference>
<comment type="pathway">
    <text evidence="3">Lipid metabolism.</text>
</comment>
<dbReference type="Pfam" id="PF01066">
    <property type="entry name" value="CDP-OH_P_transf"/>
    <property type="match status" value="1"/>
</dbReference>